<dbReference type="PANTHER" id="PTHR10314">
    <property type="entry name" value="CYSTATHIONINE BETA-SYNTHASE"/>
    <property type="match status" value="1"/>
</dbReference>
<comment type="catalytic activity">
    <reaction evidence="7">
        <text>L-cysteine + H2O = hydrogen sulfide + pyruvate + NH4(+) + H(+)</text>
        <dbReference type="Rhea" id="RHEA:24931"/>
        <dbReference type="ChEBI" id="CHEBI:15361"/>
        <dbReference type="ChEBI" id="CHEBI:15377"/>
        <dbReference type="ChEBI" id="CHEBI:15378"/>
        <dbReference type="ChEBI" id="CHEBI:28938"/>
        <dbReference type="ChEBI" id="CHEBI:29919"/>
        <dbReference type="ChEBI" id="CHEBI:35235"/>
        <dbReference type="EC" id="4.4.1.1"/>
    </reaction>
</comment>
<dbReference type="SUPFAM" id="SSF53686">
    <property type="entry name" value="Tryptophan synthase beta subunit-like PLP-dependent enzymes"/>
    <property type="match status" value="1"/>
</dbReference>
<comment type="subcellular location">
    <subcellularLocation>
        <location evidence="2">Cytoplasm</location>
    </subcellularLocation>
</comment>
<feature type="domain" description="Tryptophan synthase beta chain-like PALP" evidence="8">
    <location>
        <begin position="58"/>
        <end position="340"/>
    </location>
</feature>
<gene>
    <name evidence="7" type="primary">cds1</name>
    <name evidence="9" type="ORF">CSW57_16245</name>
</gene>
<protein>
    <recommendedName>
        <fullName evidence="7">L-cysteine desulfhydrase Cds1</fullName>
        <ecNumber evidence="7">4.4.1.1</ecNumber>
    </recommendedName>
</protein>
<proteinExistence type="inferred from homology"/>
<reference evidence="9 10" key="1">
    <citation type="submission" date="2017-10" db="EMBL/GenBank/DDBJ databases">
        <title>The draft genome sequence of Williamsia sp. BULT 1.1 isolated from the semi-arid grassland soils from South Africa.</title>
        <authorList>
            <person name="Kabwe M.H."/>
            <person name="Govender N."/>
            <person name="Mutseka Lunga P."/>
            <person name="Vikram S."/>
            <person name="Makhalanyane T.P."/>
        </authorList>
    </citation>
    <scope>NUCLEOTIDE SEQUENCE [LARGE SCALE GENOMIC DNA]</scope>
    <source>
        <strain evidence="9 10">BULT 1.1</strain>
    </source>
</reference>
<comment type="caution">
    <text evidence="9">The sequence shown here is derived from an EMBL/GenBank/DDBJ whole genome shotgun (WGS) entry which is preliminary data.</text>
</comment>
<evidence type="ECO:0000256" key="6">
    <source>
        <dbReference type="ARBA" id="ARBA00055251"/>
    </source>
</evidence>
<dbReference type="GO" id="GO:0016829">
    <property type="term" value="F:lyase activity"/>
    <property type="evidence" value="ECO:0007669"/>
    <property type="project" value="UniProtKB-KW"/>
</dbReference>
<dbReference type="InterPro" id="IPR050214">
    <property type="entry name" value="Cys_Synth/Cystath_Beta-Synth"/>
</dbReference>
<evidence type="ECO:0000313" key="10">
    <source>
        <dbReference type="Proteomes" id="UP000225108"/>
    </source>
</evidence>
<dbReference type="InterPro" id="IPR036052">
    <property type="entry name" value="TrpB-like_PALP_sf"/>
</dbReference>
<dbReference type="EMBL" id="PEBD01000010">
    <property type="protein sequence ID" value="PHV65336.1"/>
    <property type="molecule type" value="Genomic_DNA"/>
</dbReference>
<comment type="similarity">
    <text evidence="7">Belongs to the cysteine synthase/cystathionine beta-synthase family. Cds1 subfamily.</text>
</comment>
<evidence type="ECO:0000313" key="9">
    <source>
        <dbReference type="EMBL" id="PHV65336.1"/>
    </source>
</evidence>
<evidence type="ECO:0000256" key="1">
    <source>
        <dbReference type="ARBA" id="ARBA00001933"/>
    </source>
</evidence>
<evidence type="ECO:0000256" key="5">
    <source>
        <dbReference type="ARBA" id="ARBA00023239"/>
    </source>
</evidence>
<evidence type="ECO:0000256" key="7">
    <source>
        <dbReference type="HAMAP-Rule" id="MF_00868"/>
    </source>
</evidence>
<organism evidence="9 10">
    <name type="scientific">Williamsia marianensis</name>
    <dbReference type="NCBI Taxonomy" id="85044"/>
    <lineage>
        <taxon>Bacteria</taxon>
        <taxon>Bacillati</taxon>
        <taxon>Actinomycetota</taxon>
        <taxon>Actinomycetes</taxon>
        <taxon>Mycobacteriales</taxon>
        <taxon>Nocardiaceae</taxon>
        <taxon>Williamsia</taxon>
    </lineage>
</organism>
<accession>A0A2G3PI10</accession>
<dbReference type="Gene3D" id="3.40.50.1100">
    <property type="match status" value="2"/>
</dbReference>
<dbReference type="InterPro" id="IPR047586">
    <property type="entry name" value="Cds1"/>
</dbReference>
<keyword evidence="4 7" id="KW-0663">Pyridoxal phosphate</keyword>
<dbReference type="GO" id="GO:0030170">
    <property type="term" value="F:pyridoxal phosphate binding"/>
    <property type="evidence" value="ECO:0007669"/>
    <property type="project" value="UniProtKB-UniRule"/>
</dbReference>
<dbReference type="GO" id="GO:0019450">
    <property type="term" value="P:L-cysteine catabolic process to pyruvate"/>
    <property type="evidence" value="ECO:0007669"/>
    <property type="project" value="UniProtKB-UniRule"/>
</dbReference>
<dbReference type="Proteomes" id="UP000225108">
    <property type="component" value="Unassembled WGS sequence"/>
</dbReference>
<feature type="modified residue" description="N6-(pyridoxal phosphate)lysine" evidence="7">
    <location>
        <position position="77"/>
    </location>
</feature>
<dbReference type="RefSeq" id="WP_099383734.1">
    <property type="nucleotide sequence ID" value="NZ_PEBD01000010.1"/>
</dbReference>
<dbReference type="FunFam" id="3.40.50.1100:FF:000015">
    <property type="entry name" value="Cysteine synthase B"/>
    <property type="match status" value="1"/>
</dbReference>
<keyword evidence="3 7" id="KW-0963">Cytoplasm</keyword>
<dbReference type="EC" id="4.4.1.1" evidence="7"/>
<sequence length="380" mass="41424">MTSADGGARTHDIDRRSDRGWVDNAVRLIDADATRSADTHLLRFPLPAWSRWEDGAGSAGISLYLKDESTHITGSLKHRLARSLFLYALCNGWITEGTTVIEASSGSTAVSEAYFAQLIGVPFIAVMPRTTSPAKIALIERQGGRCHFVDRSDEVYSEAQRLADETNGHFIDQFTMAERATDWRGNNNIAESIFSQLSQEEHPVPTWVVVGAGTGGTSATIGRFIRYRRHRTWLCVVDPENSAFYPAYRDGAEPPAGGARSSRIEGIGRPRVEPSFISQVIDRMVSVPDAGSIAAARRASDVLGWRVGGSTGTNLWGALRLVSEMRANKQAGSVVTLLCDGGDRYSGTYYNDEWLAGNGLDLGRAEGILDEFFASGQWSE</sequence>
<comment type="cofactor">
    <cofactor evidence="1 7">
        <name>pyridoxal 5'-phosphate</name>
        <dbReference type="ChEBI" id="CHEBI:597326"/>
    </cofactor>
</comment>
<comment type="function">
    <text evidence="6">A cysteine desulfhydrase that generates hydrogen sulfide, H(2)S. The H(2)S produced by this enzyme stimulates respiration in M.tuberculosis, mediated primarily via cytochrome bd with a lesser contribution from cytochrome bc1/aa3. H(2)S modulates the balance between respiration and glycolysis, and also contributes to redox homeostasis. Probably eliminates toxic levels of Cys (which can induce oxidative stress).</text>
</comment>
<dbReference type="AlphaFoldDB" id="A0A2G3PI10"/>
<comment type="function">
    <text evidence="7">A cysteine desulfhydrase that generates hydrogen sulfide, H(2)S. The H(2)S produced by this enzyme modulates the balance between respiration and glycolysis, and contributes to redox homeostasis. Probably eliminates toxic levels of Cys (which can induce oxidative stress).</text>
</comment>
<dbReference type="InterPro" id="IPR001926">
    <property type="entry name" value="TrpB-like_PALP"/>
</dbReference>
<name>A0A2G3PI10_WILMA</name>
<evidence type="ECO:0000256" key="4">
    <source>
        <dbReference type="ARBA" id="ARBA00022898"/>
    </source>
</evidence>
<dbReference type="HAMAP" id="MF_00868">
    <property type="entry name" value="Cds1"/>
    <property type="match status" value="1"/>
</dbReference>
<evidence type="ECO:0000256" key="3">
    <source>
        <dbReference type="ARBA" id="ARBA00022490"/>
    </source>
</evidence>
<keyword evidence="5 7" id="KW-0456">Lyase</keyword>
<evidence type="ECO:0000259" key="8">
    <source>
        <dbReference type="Pfam" id="PF00291"/>
    </source>
</evidence>
<dbReference type="GO" id="GO:0005737">
    <property type="term" value="C:cytoplasm"/>
    <property type="evidence" value="ECO:0007669"/>
    <property type="project" value="UniProtKB-SubCell"/>
</dbReference>
<evidence type="ECO:0000256" key="2">
    <source>
        <dbReference type="ARBA" id="ARBA00004496"/>
    </source>
</evidence>
<dbReference type="Pfam" id="PF00291">
    <property type="entry name" value="PALP"/>
    <property type="match status" value="1"/>
</dbReference>